<keyword evidence="1" id="KW-0472">Membrane</keyword>
<feature type="transmembrane region" description="Helical" evidence="1">
    <location>
        <begin position="48"/>
        <end position="71"/>
    </location>
</feature>
<protein>
    <submittedName>
        <fullName evidence="2">MFS transporter</fullName>
    </submittedName>
</protein>
<dbReference type="RefSeq" id="WP_367918267.1">
    <property type="nucleotide sequence ID" value="NZ_BAABAC010000009.1"/>
</dbReference>
<feature type="transmembrane region" description="Helical" evidence="1">
    <location>
        <begin position="256"/>
        <end position="277"/>
    </location>
</feature>
<proteinExistence type="predicted"/>
<feature type="transmembrane region" description="Helical" evidence="1">
    <location>
        <begin position="314"/>
        <end position="335"/>
    </location>
</feature>
<keyword evidence="1" id="KW-1133">Transmembrane helix</keyword>
<dbReference type="PANTHER" id="PTHR23542">
    <property type="match status" value="1"/>
</dbReference>
<evidence type="ECO:0000313" key="2">
    <source>
        <dbReference type="EMBL" id="MFD1250823.1"/>
    </source>
</evidence>
<evidence type="ECO:0000256" key="1">
    <source>
        <dbReference type="SAM" id="Phobius"/>
    </source>
</evidence>
<feature type="transmembrane region" description="Helical" evidence="1">
    <location>
        <begin position="289"/>
        <end position="308"/>
    </location>
</feature>
<dbReference type="Pfam" id="PF07690">
    <property type="entry name" value="MFS_1"/>
    <property type="match status" value="1"/>
</dbReference>
<sequence length="414" mass="40439">MSGVTDAGSTGLLLAGPAVARTFACALLGRLAYGVLPLCFLFTVRDAAGSLALAATASALLGIATLAMPVHARLLDRLGQRRVLPVVAGCWSALLVTGAVLARGDHPPATWLVLAPLIGLSSPVLGPSMRAQWREIAPEGPQRRRAYALDSVGEESLYLVGPIVAGAVLALGPAWVGLLVAAALVWCGVLGLALSPYRPPVGVVGAPSAPSGSPGARAPSGAAAIGGLVASLALFGAGSAAAFVGIAALADRAGRPGLAGLIEAAVAIGAVAGGLVWARHGRSHPAGRVLALLLVVLALAQALVALVAGPLAAAVVLGLGGLTTSPVFVVAYAAVDERVAPARRTEMSTWVNVGVNGGSALGTAVAGLAAGGGAALPFALAAALSAGAAGVAAAWGRMSPWPSTSPTTPQPTSS</sequence>
<dbReference type="InterPro" id="IPR011701">
    <property type="entry name" value="MFS"/>
</dbReference>
<dbReference type="EMBL" id="JBHTLX010000029">
    <property type="protein sequence ID" value="MFD1250823.1"/>
    <property type="molecule type" value="Genomic_DNA"/>
</dbReference>
<evidence type="ECO:0000313" key="3">
    <source>
        <dbReference type="Proteomes" id="UP001597229"/>
    </source>
</evidence>
<organism evidence="2 3">
    <name type="scientific">Nocardioides ginsengisoli</name>
    <dbReference type="NCBI Taxonomy" id="363868"/>
    <lineage>
        <taxon>Bacteria</taxon>
        <taxon>Bacillati</taxon>
        <taxon>Actinomycetota</taxon>
        <taxon>Actinomycetes</taxon>
        <taxon>Propionibacteriales</taxon>
        <taxon>Nocardioidaceae</taxon>
        <taxon>Nocardioides</taxon>
    </lineage>
</organism>
<feature type="transmembrane region" description="Helical" evidence="1">
    <location>
        <begin position="347"/>
        <end position="369"/>
    </location>
</feature>
<dbReference type="PANTHER" id="PTHR23542:SF1">
    <property type="entry name" value="MAJOR FACILITATOR SUPERFAMILY (MFS) PROFILE DOMAIN-CONTAINING PROTEIN"/>
    <property type="match status" value="1"/>
</dbReference>
<feature type="transmembrane region" description="Helical" evidence="1">
    <location>
        <begin position="147"/>
        <end position="169"/>
    </location>
</feature>
<feature type="transmembrane region" description="Helical" evidence="1">
    <location>
        <begin position="83"/>
        <end position="102"/>
    </location>
</feature>
<dbReference type="SUPFAM" id="SSF103473">
    <property type="entry name" value="MFS general substrate transporter"/>
    <property type="match status" value="1"/>
</dbReference>
<comment type="caution">
    <text evidence="2">The sequence shown here is derived from an EMBL/GenBank/DDBJ whole genome shotgun (WGS) entry which is preliminary data.</text>
</comment>
<gene>
    <name evidence="2" type="ORF">ACFQ3F_23735</name>
</gene>
<accession>A0ABW3W8I9</accession>
<dbReference type="InterPro" id="IPR036259">
    <property type="entry name" value="MFS_trans_sf"/>
</dbReference>
<feature type="transmembrane region" description="Helical" evidence="1">
    <location>
        <begin position="223"/>
        <end position="250"/>
    </location>
</feature>
<dbReference type="Gene3D" id="1.20.1250.20">
    <property type="entry name" value="MFS general substrate transporter like domains"/>
    <property type="match status" value="2"/>
</dbReference>
<keyword evidence="1" id="KW-0812">Transmembrane</keyword>
<reference evidence="3" key="1">
    <citation type="journal article" date="2019" name="Int. J. Syst. Evol. Microbiol.">
        <title>The Global Catalogue of Microorganisms (GCM) 10K type strain sequencing project: providing services to taxonomists for standard genome sequencing and annotation.</title>
        <authorList>
            <consortium name="The Broad Institute Genomics Platform"/>
            <consortium name="The Broad Institute Genome Sequencing Center for Infectious Disease"/>
            <person name="Wu L."/>
            <person name="Ma J."/>
        </authorList>
    </citation>
    <scope>NUCLEOTIDE SEQUENCE [LARGE SCALE GENOMIC DNA]</scope>
    <source>
        <strain evidence="3">CCUG 52478</strain>
    </source>
</reference>
<feature type="transmembrane region" description="Helical" evidence="1">
    <location>
        <begin position="12"/>
        <end position="36"/>
    </location>
</feature>
<name>A0ABW3W8I9_9ACTN</name>
<feature type="transmembrane region" description="Helical" evidence="1">
    <location>
        <begin position="375"/>
        <end position="395"/>
    </location>
</feature>
<dbReference type="Proteomes" id="UP001597229">
    <property type="component" value="Unassembled WGS sequence"/>
</dbReference>
<keyword evidence="3" id="KW-1185">Reference proteome</keyword>